<proteinExistence type="predicted"/>
<dbReference type="InterPro" id="IPR002035">
    <property type="entry name" value="VWF_A"/>
</dbReference>
<name>A0AAE0N125_9PEZI</name>
<dbReference type="Pfam" id="PF13519">
    <property type="entry name" value="VWA_2"/>
    <property type="match status" value="1"/>
</dbReference>
<comment type="caution">
    <text evidence="3">The sequence shown here is derived from an EMBL/GenBank/DDBJ whole genome shotgun (WGS) entry which is preliminary data.</text>
</comment>
<organism evidence="3 4">
    <name type="scientific">Lasiosphaeria ovina</name>
    <dbReference type="NCBI Taxonomy" id="92902"/>
    <lineage>
        <taxon>Eukaryota</taxon>
        <taxon>Fungi</taxon>
        <taxon>Dikarya</taxon>
        <taxon>Ascomycota</taxon>
        <taxon>Pezizomycotina</taxon>
        <taxon>Sordariomycetes</taxon>
        <taxon>Sordariomycetidae</taxon>
        <taxon>Sordariales</taxon>
        <taxon>Lasiosphaeriaceae</taxon>
        <taxon>Lasiosphaeria</taxon>
    </lineage>
</organism>
<sequence length="809" mass="87543">MQLALAILLMLPFSFAQPAEEKQAPWMCGGVSPNPQSILQLHENWHCTNKNGVPENFGNRFFGFHKQFLQGFNTFRASHGYPLVQAWEPYQGAVIPIGHKGRPDGATCGTCIPRPLEFRAPPQGTLDTWATLDALGNAIISWHDGNHGRLAAAGGSGNCDGGGPDIGCPAWAPADPILYPYHHIFDEIQDDWRKLKPADVAIVLDRSGSMDLKLKDTTRLEAAKAAAGLFADLVDEDGGHKVGMVSFSTQASSTPDMPLTPAAAAPAALAAALSGLVASGLTSIGDGLIKGQGLVDTGAEARKAILLLTDGDENQGPKIVDAYKVLGDTHVCSVGLGTPMTLNGPKLQQLSERQGGIYISTPDDLALKKYFVFCFANIFDSFVAEDPLDTLGPSELVSPPTVHRAQGDEKITFVLGWSGGNNTASDGLRLAITTPSGSVLDLDGRPGVTSKIGPSWHVVKVKTPYDGETDGDWVARAVRPVHAYVNGFTSRSFVNFTQGLDLFRFELSTICGPGYVRCRNILYWEDLPPPPFLAFSRLSFESQSSIYAAGLLQMAGRGILGNVTKPQSATEFARALGDVEKYDLVVYSSQFTNESQPYDGPLADALCSKRVRAIVSDNRRTSGAARILSCNHSFPSLRYTLERTSLFNHLPDRSSNHGRCRLQNEKLGEILYERPQPVPGLEALPSELILCIRDFLPPASRVARALTSSTIMKFEKGTRNRVGDWYNSHDRDPIGDDHPSHSDRFKSATRHFSSAAIAANCSTARPTHCTVYSAPVMTPSSEWYTPSVPCPPTINGPRRCQETPARLSE</sequence>
<evidence type="ECO:0000256" key="1">
    <source>
        <dbReference type="SAM" id="SignalP"/>
    </source>
</evidence>
<evidence type="ECO:0000313" key="4">
    <source>
        <dbReference type="Proteomes" id="UP001287356"/>
    </source>
</evidence>
<dbReference type="EMBL" id="JAULSN010000007">
    <property type="protein sequence ID" value="KAK3366777.1"/>
    <property type="molecule type" value="Genomic_DNA"/>
</dbReference>
<evidence type="ECO:0000259" key="2">
    <source>
        <dbReference type="PROSITE" id="PS50234"/>
    </source>
</evidence>
<dbReference type="Proteomes" id="UP001287356">
    <property type="component" value="Unassembled WGS sequence"/>
</dbReference>
<feature type="signal peptide" evidence="1">
    <location>
        <begin position="1"/>
        <end position="16"/>
    </location>
</feature>
<reference evidence="3" key="2">
    <citation type="submission" date="2023-06" db="EMBL/GenBank/DDBJ databases">
        <authorList>
            <consortium name="Lawrence Berkeley National Laboratory"/>
            <person name="Haridas S."/>
            <person name="Hensen N."/>
            <person name="Bonometti L."/>
            <person name="Westerberg I."/>
            <person name="Brannstrom I.O."/>
            <person name="Guillou S."/>
            <person name="Cros-Aarteil S."/>
            <person name="Calhoun S."/>
            <person name="Kuo A."/>
            <person name="Mondo S."/>
            <person name="Pangilinan J."/>
            <person name="Riley R."/>
            <person name="Labutti K."/>
            <person name="Andreopoulos B."/>
            <person name="Lipzen A."/>
            <person name="Chen C."/>
            <person name="Yanf M."/>
            <person name="Daum C."/>
            <person name="Ng V."/>
            <person name="Clum A."/>
            <person name="Steindorff A."/>
            <person name="Ohm R."/>
            <person name="Martin F."/>
            <person name="Silar P."/>
            <person name="Natvig D."/>
            <person name="Lalanne C."/>
            <person name="Gautier V."/>
            <person name="Ament-Velasquez S.L."/>
            <person name="Kruys A."/>
            <person name="Hutchinson M.I."/>
            <person name="Powell A.J."/>
            <person name="Barry K."/>
            <person name="Miller A.N."/>
            <person name="Grigoriev I.V."/>
            <person name="Debuchy R."/>
            <person name="Gladieux P."/>
            <person name="Thoren M.H."/>
            <person name="Johannesson H."/>
        </authorList>
    </citation>
    <scope>NUCLEOTIDE SEQUENCE</scope>
    <source>
        <strain evidence="3">CBS 958.72</strain>
    </source>
</reference>
<dbReference type="InterPro" id="IPR036465">
    <property type="entry name" value="vWFA_dom_sf"/>
</dbReference>
<feature type="domain" description="VWFA" evidence="2">
    <location>
        <begin position="199"/>
        <end position="382"/>
    </location>
</feature>
<dbReference type="InterPro" id="IPR051266">
    <property type="entry name" value="CLCR"/>
</dbReference>
<dbReference type="SMART" id="SM00327">
    <property type="entry name" value="VWA"/>
    <property type="match status" value="1"/>
</dbReference>
<reference evidence="3" key="1">
    <citation type="journal article" date="2023" name="Mol. Phylogenet. Evol.">
        <title>Genome-scale phylogeny and comparative genomics of the fungal order Sordariales.</title>
        <authorList>
            <person name="Hensen N."/>
            <person name="Bonometti L."/>
            <person name="Westerberg I."/>
            <person name="Brannstrom I.O."/>
            <person name="Guillou S."/>
            <person name="Cros-Aarteil S."/>
            <person name="Calhoun S."/>
            <person name="Haridas S."/>
            <person name="Kuo A."/>
            <person name="Mondo S."/>
            <person name="Pangilinan J."/>
            <person name="Riley R."/>
            <person name="LaButti K."/>
            <person name="Andreopoulos B."/>
            <person name="Lipzen A."/>
            <person name="Chen C."/>
            <person name="Yan M."/>
            <person name="Daum C."/>
            <person name="Ng V."/>
            <person name="Clum A."/>
            <person name="Steindorff A."/>
            <person name="Ohm R.A."/>
            <person name="Martin F."/>
            <person name="Silar P."/>
            <person name="Natvig D.O."/>
            <person name="Lalanne C."/>
            <person name="Gautier V."/>
            <person name="Ament-Velasquez S.L."/>
            <person name="Kruys A."/>
            <person name="Hutchinson M.I."/>
            <person name="Powell A.J."/>
            <person name="Barry K."/>
            <person name="Miller A.N."/>
            <person name="Grigoriev I.V."/>
            <person name="Debuchy R."/>
            <person name="Gladieux P."/>
            <person name="Hiltunen Thoren M."/>
            <person name="Johannesson H."/>
        </authorList>
    </citation>
    <scope>NUCLEOTIDE SEQUENCE</scope>
    <source>
        <strain evidence="3">CBS 958.72</strain>
    </source>
</reference>
<gene>
    <name evidence="3" type="ORF">B0T24DRAFT_596678</name>
</gene>
<accession>A0AAE0N125</accession>
<dbReference type="AlphaFoldDB" id="A0AAE0N125"/>
<dbReference type="PANTHER" id="PTHR10579:SF43">
    <property type="entry name" value="ZINC FINGER (C3HC4-TYPE RING FINGER) FAMILY PROTEIN"/>
    <property type="match status" value="1"/>
</dbReference>
<dbReference type="CDD" id="cd00198">
    <property type="entry name" value="vWFA"/>
    <property type="match status" value="1"/>
</dbReference>
<dbReference type="SUPFAM" id="SSF53300">
    <property type="entry name" value="vWA-like"/>
    <property type="match status" value="1"/>
</dbReference>
<protein>
    <submittedName>
        <fullName evidence="3">von Willebrand factor type A domain-containing protein</fullName>
    </submittedName>
</protein>
<dbReference type="PROSITE" id="PS50234">
    <property type="entry name" value="VWFA"/>
    <property type="match status" value="1"/>
</dbReference>
<dbReference type="Gene3D" id="3.40.50.410">
    <property type="entry name" value="von Willebrand factor, type A domain"/>
    <property type="match status" value="1"/>
</dbReference>
<dbReference type="PANTHER" id="PTHR10579">
    <property type="entry name" value="CALCIUM-ACTIVATED CHLORIDE CHANNEL REGULATOR"/>
    <property type="match status" value="1"/>
</dbReference>
<evidence type="ECO:0000313" key="3">
    <source>
        <dbReference type="EMBL" id="KAK3366777.1"/>
    </source>
</evidence>
<keyword evidence="4" id="KW-1185">Reference proteome</keyword>
<feature type="chain" id="PRO_5042244946" evidence="1">
    <location>
        <begin position="17"/>
        <end position="809"/>
    </location>
</feature>
<keyword evidence="1" id="KW-0732">Signal</keyword>